<feature type="non-terminal residue" evidence="2">
    <location>
        <position position="111"/>
    </location>
</feature>
<comment type="caution">
    <text evidence="2">The sequence shown here is derived from an EMBL/GenBank/DDBJ whole genome shotgun (WGS) entry which is preliminary data.</text>
</comment>
<dbReference type="SUPFAM" id="SSF52833">
    <property type="entry name" value="Thioredoxin-like"/>
    <property type="match status" value="1"/>
</dbReference>
<dbReference type="InterPro" id="IPR000866">
    <property type="entry name" value="AhpC/TSA"/>
</dbReference>
<protein>
    <submittedName>
        <fullName evidence="2">Peroxiredoxin-like family protein</fullName>
    </submittedName>
</protein>
<sequence>MRELETVAGDRITIPDPTSPIHLQFRRFAGCPICNLHLRTFVQRHAEIQAAGIREVVVFHSPKEELRDYDLPFDVIADPTKQLYREYGIETSPRALLDPRAWGAIIRGVLR</sequence>
<name>A0ABW3ML99_9PSEU</name>
<feature type="domain" description="Alkyl hydroperoxide reductase subunit C/ Thiol specific antioxidant" evidence="1">
    <location>
        <begin position="20"/>
        <end position="93"/>
    </location>
</feature>
<dbReference type="Gene3D" id="3.40.30.10">
    <property type="entry name" value="Glutaredoxin"/>
    <property type="match status" value="1"/>
</dbReference>
<reference evidence="3" key="1">
    <citation type="journal article" date="2019" name="Int. J. Syst. Evol. Microbiol.">
        <title>The Global Catalogue of Microorganisms (GCM) 10K type strain sequencing project: providing services to taxonomists for standard genome sequencing and annotation.</title>
        <authorList>
            <consortium name="The Broad Institute Genomics Platform"/>
            <consortium name="The Broad Institute Genome Sequencing Center for Infectious Disease"/>
            <person name="Wu L."/>
            <person name="Ma J."/>
        </authorList>
    </citation>
    <scope>NUCLEOTIDE SEQUENCE [LARGE SCALE GENOMIC DNA]</scope>
    <source>
        <strain evidence="3">JCM 31486</strain>
    </source>
</reference>
<evidence type="ECO:0000259" key="1">
    <source>
        <dbReference type="Pfam" id="PF00578"/>
    </source>
</evidence>
<evidence type="ECO:0000313" key="2">
    <source>
        <dbReference type="EMBL" id="MFD1051393.1"/>
    </source>
</evidence>
<organism evidence="2 3">
    <name type="scientific">Kibdelosporangium lantanae</name>
    <dbReference type="NCBI Taxonomy" id="1497396"/>
    <lineage>
        <taxon>Bacteria</taxon>
        <taxon>Bacillati</taxon>
        <taxon>Actinomycetota</taxon>
        <taxon>Actinomycetes</taxon>
        <taxon>Pseudonocardiales</taxon>
        <taxon>Pseudonocardiaceae</taxon>
        <taxon>Kibdelosporangium</taxon>
    </lineage>
</organism>
<proteinExistence type="predicted"/>
<dbReference type="EMBL" id="JBHTIS010003556">
    <property type="protein sequence ID" value="MFD1051393.1"/>
    <property type="molecule type" value="Genomic_DNA"/>
</dbReference>
<dbReference type="CDD" id="cd02970">
    <property type="entry name" value="PRX_like2"/>
    <property type="match status" value="1"/>
</dbReference>
<keyword evidence="3" id="KW-1185">Reference proteome</keyword>
<accession>A0ABW3ML99</accession>
<dbReference type="Proteomes" id="UP001597045">
    <property type="component" value="Unassembled WGS sequence"/>
</dbReference>
<dbReference type="Pfam" id="PF00578">
    <property type="entry name" value="AhpC-TSA"/>
    <property type="match status" value="1"/>
</dbReference>
<evidence type="ECO:0000313" key="3">
    <source>
        <dbReference type="Proteomes" id="UP001597045"/>
    </source>
</evidence>
<dbReference type="InterPro" id="IPR036249">
    <property type="entry name" value="Thioredoxin-like_sf"/>
</dbReference>
<gene>
    <name evidence="2" type="ORF">ACFQ1S_40555</name>
</gene>